<dbReference type="InterPro" id="IPR052165">
    <property type="entry name" value="Membrane_assoc_protease"/>
</dbReference>
<evidence type="ECO:0000313" key="8">
    <source>
        <dbReference type="Proteomes" id="UP000294547"/>
    </source>
</evidence>
<dbReference type="InterPro" id="IPR002810">
    <property type="entry name" value="NfeD-like_C"/>
</dbReference>
<dbReference type="Proteomes" id="UP000294547">
    <property type="component" value="Unassembled WGS sequence"/>
</dbReference>
<accession>A0A4R6RF49</accession>
<dbReference type="EMBL" id="SNXY01000007">
    <property type="protein sequence ID" value="TDP84913.1"/>
    <property type="molecule type" value="Genomic_DNA"/>
</dbReference>
<reference evidence="7 8" key="1">
    <citation type="submission" date="2019-03" db="EMBL/GenBank/DDBJ databases">
        <title>Genomic Encyclopedia of Type Strains, Phase IV (KMG-IV): sequencing the most valuable type-strain genomes for metagenomic binning, comparative biology and taxonomic classification.</title>
        <authorList>
            <person name="Goeker M."/>
        </authorList>
    </citation>
    <scope>NUCLEOTIDE SEQUENCE [LARGE SCALE GENOMIC DNA]</scope>
    <source>
        <strain evidence="7 8">DSM 102969</strain>
    </source>
</reference>
<evidence type="ECO:0000256" key="5">
    <source>
        <dbReference type="SAM" id="Phobius"/>
    </source>
</evidence>
<evidence type="ECO:0000259" key="6">
    <source>
        <dbReference type="Pfam" id="PF01957"/>
    </source>
</evidence>
<dbReference type="RefSeq" id="WP_126540805.1">
    <property type="nucleotide sequence ID" value="NZ_BSPM01000004.1"/>
</dbReference>
<dbReference type="AlphaFoldDB" id="A0A4R6RF49"/>
<gene>
    <name evidence="7" type="ORF">EDD54_1755</name>
</gene>
<sequence length="151" mass="15719">MDVLLKVVDTLGPWSWWVLGLLLAGIEVIAPGTFFIWFAVAAVVVGTAAMFVDLGWQAEAVAFVVLAVAAALAGRRFYGRGDGAVPEGGPLNDRLARQVGRTAVVEAAITGGTGSVRLDDTVWRADGPDLAAGTRVRIVGHVGGRLKVEPA</sequence>
<proteinExistence type="predicted"/>
<organism evidence="7 8">
    <name type="scientific">Oharaeibacter diazotrophicus</name>
    <dbReference type="NCBI Taxonomy" id="1920512"/>
    <lineage>
        <taxon>Bacteria</taxon>
        <taxon>Pseudomonadati</taxon>
        <taxon>Pseudomonadota</taxon>
        <taxon>Alphaproteobacteria</taxon>
        <taxon>Hyphomicrobiales</taxon>
        <taxon>Pleomorphomonadaceae</taxon>
        <taxon>Oharaeibacter</taxon>
    </lineage>
</organism>
<feature type="domain" description="NfeD-like C-terminal" evidence="6">
    <location>
        <begin position="98"/>
        <end position="150"/>
    </location>
</feature>
<keyword evidence="8" id="KW-1185">Reference proteome</keyword>
<evidence type="ECO:0000256" key="1">
    <source>
        <dbReference type="ARBA" id="ARBA00004141"/>
    </source>
</evidence>
<feature type="transmembrane region" description="Helical" evidence="5">
    <location>
        <begin position="35"/>
        <end position="54"/>
    </location>
</feature>
<dbReference type="InterPro" id="IPR012340">
    <property type="entry name" value="NA-bd_OB-fold"/>
</dbReference>
<dbReference type="PANTHER" id="PTHR33507">
    <property type="entry name" value="INNER MEMBRANE PROTEIN YBBJ"/>
    <property type="match status" value="1"/>
</dbReference>
<keyword evidence="3 5" id="KW-1133">Transmembrane helix</keyword>
<keyword evidence="4 5" id="KW-0472">Membrane</keyword>
<comment type="subcellular location">
    <subcellularLocation>
        <location evidence="1">Membrane</location>
        <topology evidence="1">Multi-pass membrane protein</topology>
    </subcellularLocation>
</comment>
<evidence type="ECO:0000256" key="2">
    <source>
        <dbReference type="ARBA" id="ARBA00022692"/>
    </source>
</evidence>
<dbReference type="Gene3D" id="2.40.50.140">
    <property type="entry name" value="Nucleic acid-binding proteins"/>
    <property type="match status" value="1"/>
</dbReference>
<evidence type="ECO:0000256" key="4">
    <source>
        <dbReference type="ARBA" id="ARBA00023136"/>
    </source>
</evidence>
<feature type="transmembrane region" description="Helical" evidence="5">
    <location>
        <begin position="14"/>
        <end position="30"/>
    </location>
</feature>
<dbReference type="GO" id="GO:0005886">
    <property type="term" value="C:plasma membrane"/>
    <property type="evidence" value="ECO:0007669"/>
    <property type="project" value="TreeGrafter"/>
</dbReference>
<dbReference type="Pfam" id="PF01957">
    <property type="entry name" value="NfeD"/>
    <property type="match status" value="1"/>
</dbReference>
<dbReference type="OrthoDB" id="9810336at2"/>
<evidence type="ECO:0000313" key="7">
    <source>
        <dbReference type="EMBL" id="TDP84913.1"/>
    </source>
</evidence>
<name>A0A4R6RF49_9HYPH</name>
<comment type="caution">
    <text evidence="7">The sequence shown here is derived from an EMBL/GenBank/DDBJ whole genome shotgun (WGS) entry which is preliminary data.</text>
</comment>
<keyword evidence="2 5" id="KW-0812">Transmembrane</keyword>
<protein>
    <recommendedName>
        <fullName evidence="6">NfeD-like C-terminal domain-containing protein</fullName>
    </recommendedName>
</protein>
<evidence type="ECO:0000256" key="3">
    <source>
        <dbReference type="ARBA" id="ARBA00022989"/>
    </source>
</evidence>
<feature type="transmembrane region" description="Helical" evidence="5">
    <location>
        <begin position="60"/>
        <end position="78"/>
    </location>
</feature>
<dbReference type="PANTHER" id="PTHR33507:SF3">
    <property type="entry name" value="INNER MEMBRANE PROTEIN YBBJ"/>
    <property type="match status" value="1"/>
</dbReference>